<feature type="chain" id="PRO_5038417470" evidence="1">
    <location>
        <begin position="24"/>
        <end position="74"/>
    </location>
</feature>
<protein>
    <submittedName>
        <fullName evidence="2">Uncharacterized protein</fullName>
    </submittedName>
</protein>
<feature type="signal peptide" evidence="1">
    <location>
        <begin position="1"/>
        <end position="23"/>
    </location>
</feature>
<evidence type="ECO:0000313" key="2">
    <source>
        <dbReference type="EMBL" id="KAH1120654.1"/>
    </source>
</evidence>
<reference evidence="2 3" key="1">
    <citation type="journal article" date="2021" name="Plant Biotechnol. J.">
        <title>Multi-omics assisted identification of the key and species-specific regulatory components of drought-tolerant mechanisms in Gossypium stocksii.</title>
        <authorList>
            <person name="Yu D."/>
            <person name="Ke L."/>
            <person name="Zhang D."/>
            <person name="Wu Y."/>
            <person name="Sun Y."/>
            <person name="Mei J."/>
            <person name="Sun J."/>
            <person name="Sun Y."/>
        </authorList>
    </citation>
    <scope>NUCLEOTIDE SEQUENCE [LARGE SCALE GENOMIC DNA]</scope>
    <source>
        <strain evidence="3">cv. E1</strain>
        <tissue evidence="2">Leaf</tissue>
    </source>
</reference>
<accession>A0A9D3WAA3</accession>
<gene>
    <name evidence="2" type="ORF">J1N35_003814</name>
</gene>
<name>A0A9D3WAA3_9ROSI</name>
<evidence type="ECO:0000256" key="1">
    <source>
        <dbReference type="SAM" id="SignalP"/>
    </source>
</evidence>
<keyword evidence="3" id="KW-1185">Reference proteome</keyword>
<evidence type="ECO:0000313" key="3">
    <source>
        <dbReference type="Proteomes" id="UP000828251"/>
    </source>
</evidence>
<comment type="caution">
    <text evidence="2">The sequence shown here is derived from an EMBL/GenBank/DDBJ whole genome shotgun (WGS) entry which is preliminary data.</text>
</comment>
<dbReference type="AlphaFoldDB" id="A0A9D3WAA3"/>
<dbReference type="OrthoDB" id="10538781at2759"/>
<sequence>MGALRSPLLLLPFIPEFLSLKQSEESEASANPSPVPHRHPLSTLRLCLAPRVKASVGTKETSGEVPTGVASLRV</sequence>
<keyword evidence="1" id="KW-0732">Signal</keyword>
<dbReference type="EMBL" id="JAIQCV010000002">
    <property type="protein sequence ID" value="KAH1120654.1"/>
    <property type="molecule type" value="Genomic_DNA"/>
</dbReference>
<organism evidence="2 3">
    <name type="scientific">Gossypium stocksii</name>
    <dbReference type="NCBI Taxonomy" id="47602"/>
    <lineage>
        <taxon>Eukaryota</taxon>
        <taxon>Viridiplantae</taxon>
        <taxon>Streptophyta</taxon>
        <taxon>Embryophyta</taxon>
        <taxon>Tracheophyta</taxon>
        <taxon>Spermatophyta</taxon>
        <taxon>Magnoliopsida</taxon>
        <taxon>eudicotyledons</taxon>
        <taxon>Gunneridae</taxon>
        <taxon>Pentapetalae</taxon>
        <taxon>rosids</taxon>
        <taxon>malvids</taxon>
        <taxon>Malvales</taxon>
        <taxon>Malvaceae</taxon>
        <taxon>Malvoideae</taxon>
        <taxon>Gossypium</taxon>
    </lineage>
</organism>
<dbReference type="Proteomes" id="UP000828251">
    <property type="component" value="Unassembled WGS sequence"/>
</dbReference>
<proteinExistence type="predicted"/>